<dbReference type="InterPro" id="IPR036942">
    <property type="entry name" value="Beta-barrel_TonB_sf"/>
</dbReference>
<evidence type="ECO:0000256" key="1">
    <source>
        <dbReference type="ARBA" id="ARBA00004442"/>
    </source>
</evidence>
<comment type="subcellular location">
    <subcellularLocation>
        <location evidence="1">Cell outer membrane</location>
    </subcellularLocation>
</comment>
<feature type="region of interest" description="Disordered" evidence="4">
    <location>
        <begin position="225"/>
        <end position="254"/>
    </location>
</feature>
<dbReference type="GO" id="GO:0009279">
    <property type="term" value="C:cell outer membrane"/>
    <property type="evidence" value="ECO:0007669"/>
    <property type="project" value="UniProtKB-SubCell"/>
</dbReference>
<reference evidence="5 6" key="1">
    <citation type="submission" date="2020-02" db="EMBL/GenBank/DDBJ databases">
        <title>Genome sequencing for Kineobactrum sp. M2.</title>
        <authorList>
            <person name="Park S.-J."/>
        </authorList>
    </citation>
    <scope>NUCLEOTIDE SEQUENCE [LARGE SCALE GENOMIC DNA]</scope>
    <source>
        <strain evidence="5 6">M2</strain>
    </source>
</reference>
<sequence length="390" mass="45176">MATAPAAGTEAGVPAARPGLPPPRDGYRYVPGDHADQVRPELTVYNTSHDLRRHGLELEAGYRLPHRSKLSLNYAREKIQRENAATEATREDRYTLKYRLQPWQPLQARLELGWANRGADTYRWDQSWFARRDSALINITPDNQRFSNHPLLSQYHLANREQWRYKLSLNYLPAPRWNLNLNLQGREDDYDKSALGVTDSRFQSLQLSAAYSPGERLQLSIHAGLERQRSRQGSRAFRGGQEKNAFAVTPPLPQASDPGRDWWLDSRDDSLVLGGQLRWQPGERLELELDYQWIDTGSEQDFSPVAAADLNPASLPAVDTRLHQFDAGGIWHWREAVSLRLHYRYYRYQSSDWTWRDVQPDTMDKVLSFGQRNPNENLHYMGLSVLYRWH</sequence>
<organism evidence="5 6">
    <name type="scientific">Kineobactrum salinum</name>
    <dbReference type="NCBI Taxonomy" id="2708301"/>
    <lineage>
        <taxon>Bacteria</taxon>
        <taxon>Pseudomonadati</taxon>
        <taxon>Pseudomonadota</taxon>
        <taxon>Gammaproteobacteria</taxon>
        <taxon>Cellvibrionales</taxon>
        <taxon>Halieaceae</taxon>
        <taxon>Kineobactrum</taxon>
    </lineage>
</organism>
<accession>A0A6C0U347</accession>
<evidence type="ECO:0000313" key="5">
    <source>
        <dbReference type="EMBL" id="QIB66368.1"/>
    </source>
</evidence>
<dbReference type="Gene3D" id="2.40.170.20">
    <property type="entry name" value="TonB-dependent receptor, beta-barrel domain"/>
    <property type="match status" value="2"/>
</dbReference>
<dbReference type="AlphaFoldDB" id="A0A6C0U347"/>
<dbReference type="KEGG" id="kim:G3T16_14165"/>
<protein>
    <submittedName>
        <fullName evidence="5">MtrB/PioB family outer membrane beta-barrel protein</fullName>
    </submittedName>
</protein>
<dbReference type="Pfam" id="PF11854">
    <property type="entry name" value="MtrB_PioB"/>
    <property type="match status" value="1"/>
</dbReference>
<dbReference type="InterPro" id="IPR020016">
    <property type="entry name" value="Decahaem-assoc_OM_MtrB/PioB"/>
</dbReference>
<proteinExistence type="predicted"/>
<evidence type="ECO:0000256" key="4">
    <source>
        <dbReference type="SAM" id="MobiDB-lite"/>
    </source>
</evidence>
<keyword evidence="6" id="KW-1185">Reference proteome</keyword>
<evidence type="ECO:0000256" key="2">
    <source>
        <dbReference type="ARBA" id="ARBA00023136"/>
    </source>
</evidence>
<dbReference type="Proteomes" id="UP000477680">
    <property type="component" value="Chromosome"/>
</dbReference>
<keyword evidence="3" id="KW-0998">Cell outer membrane</keyword>
<name>A0A6C0U347_9GAMM</name>
<evidence type="ECO:0000256" key="3">
    <source>
        <dbReference type="ARBA" id="ARBA00023237"/>
    </source>
</evidence>
<feature type="region of interest" description="Disordered" evidence="4">
    <location>
        <begin position="1"/>
        <end position="25"/>
    </location>
</feature>
<gene>
    <name evidence="5" type="ORF">G3T16_14165</name>
</gene>
<evidence type="ECO:0000313" key="6">
    <source>
        <dbReference type="Proteomes" id="UP000477680"/>
    </source>
</evidence>
<dbReference type="EMBL" id="CP048711">
    <property type="protein sequence ID" value="QIB66368.1"/>
    <property type="molecule type" value="Genomic_DNA"/>
</dbReference>
<dbReference type="SUPFAM" id="SSF56935">
    <property type="entry name" value="Porins"/>
    <property type="match status" value="1"/>
</dbReference>
<keyword evidence="2" id="KW-0472">Membrane</keyword>